<evidence type="ECO:0000259" key="1">
    <source>
        <dbReference type="PROSITE" id="PS51462"/>
    </source>
</evidence>
<keyword evidence="3" id="KW-1185">Reference proteome</keyword>
<reference evidence="2 3" key="1">
    <citation type="journal article" date="2018" name="Genome Biol. Evol.">
        <title>Multiple Roots of Fruiting Body Formation in Amoebozoa.</title>
        <authorList>
            <person name="Hillmann F."/>
            <person name="Forbes G."/>
            <person name="Novohradska S."/>
            <person name="Ferling I."/>
            <person name="Riege K."/>
            <person name="Groth M."/>
            <person name="Westermann M."/>
            <person name="Marz M."/>
            <person name="Spaller T."/>
            <person name="Winckler T."/>
            <person name="Schaap P."/>
            <person name="Glockner G."/>
        </authorList>
    </citation>
    <scope>NUCLEOTIDE SEQUENCE [LARGE SCALE GENOMIC DNA]</scope>
    <source>
        <strain evidence="2 3">Jena</strain>
    </source>
</reference>
<dbReference type="SUPFAM" id="SSF55811">
    <property type="entry name" value="Nudix"/>
    <property type="match status" value="1"/>
</dbReference>
<dbReference type="EMBL" id="MDYQ01000302">
    <property type="protein sequence ID" value="PRP76777.1"/>
    <property type="molecule type" value="Genomic_DNA"/>
</dbReference>
<name>A0A2P6MYJ1_9EUKA</name>
<dbReference type="Gene3D" id="3.90.79.10">
    <property type="entry name" value="Nucleoside Triphosphate Pyrophosphohydrolase"/>
    <property type="match status" value="1"/>
</dbReference>
<comment type="caution">
    <text evidence="2">The sequence shown here is derived from an EMBL/GenBank/DDBJ whole genome shotgun (WGS) entry which is preliminary data.</text>
</comment>
<dbReference type="AlphaFoldDB" id="A0A2P6MYJ1"/>
<dbReference type="OrthoDB" id="20987at2759"/>
<proteinExistence type="predicted"/>
<dbReference type="PROSITE" id="PS51462">
    <property type="entry name" value="NUDIX"/>
    <property type="match status" value="1"/>
</dbReference>
<dbReference type="Proteomes" id="UP000241769">
    <property type="component" value="Unassembled WGS sequence"/>
</dbReference>
<evidence type="ECO:0000313" key="2">
    <source>
        <dbReference type="EMBL" id="PRP76777.1"/>
    </source>
</evidence>
<dbReference type="InterPro" id="IPR000086">
    <property type="entry name" value="NUDIX_hydrolase_dom"/>
</dbReference>
<sequence length="223" mass="25749">MSQFARAASRGIHFTKGQIPQRPKALVINGKLPDDLASRYKAAFILIYQQIPRLLQLDQKEKIRVLLGREDRSHKKGSKADWNSFGGKREKDANGKYIETDCKITALRELHEETRGIFQRYDGDIMQQMNEGKKVYNPNGDYVMFLIRLDSEEEDFPTEFLATPNHIECKQDMLRWFTLSEVRDARATRSFKIEGEDQPIAPVLGCVSYFLNDTNLSLSNEEK</sequence>
<dbReference type="InParanoid" id="A0A2P6MYJ1"/>
<accession>A0A2P6MYJ1</accession>
<organism evidence="2 3">
    <name type="scientific">Planoprotostelium fungivorum</name>
    <dbReference type="NCBI Taxonomy" id="1890364"/>
    <lineage>
        <taxon>Eukaryota</taxon>
        <taxon>Amoebozoa</taxon>
        <taxon>Evosea</taxon>
        <taxon>Variosea</taxon>
        <taxon>Cavosteliida</taxon>
        <taxon>Cavosteliaceae</taxon>
        <taxon>Planoprotostelium</taxon>
    </lineage>
</organism>
<gene>
    <name evidence="2" type="ORF">PROFUN_14790</name>
</gene>
<evidence type="ECO:0000313" key="3">
    <source>
        <dbReference type="Proteomes" id="UP000241769"/>
    </source>
</evidence>
<dbReference type="Pfam" id="PF00293">
    <property type="entry name" value="NUDIX"/>
    <property type="match status" value="1"/>
</dbReference>
<dbReference type="InterPro" id="IPR015797">
    <property type="entry name" value="NUDIX_hydrolase-like_dom_sf"/>
</dbReference>
<protein>
    <recommendedName>
        <fullName evidence="1">Nudix hydrolase domain-containing protein</fullName>
    </recommendedName>
</protein>
<feature type="domain" description="Nudix hydrolase" evidence="1">
    <location>
        <begin position="38"/>
        <end position="201"/>
    </location>
</feature>